<accession>A0A832DIZ9</accession>
<dbReference type="PANTHER" id="PTHR10884">
    <property type="entry name" value="NADH DEHYDROGENASE UBIQUINONE IRON-SULFUR PROTEIN 3"/>
    <property type="match status" value="1"/>
</dbReference>
<dbReference type="EMBL" id="DSVI01000014">
    <property type="protein sequence ID" value="HGT48317.1"/>
    <property type="molecule type" value="Genomic_DNA"/>
</dbReference>
<evidence type="ECO:0000259" key="2">
    <source>
        <dbReference type="Pfam" id="PF00329"/>
    </source>
</evidence>
<dbReference type="InterPro" id="IPR037232">
    <property type="entry name" value="NADH_quin_OxRdtase_su_C/D-like"/>
</dbReference>
<dbReference type="Gene3D" id="3.30.460.80">
    <property type="entry name" value="NADH:ubiquinone oxidoreductase, 30kDa subunit"/>
    <property type="match status" value="1"/>
</dbReference>
<dbReference type="InterPro" id="IPR001268">
    <property type="entry name" value="NADH_UbQ_OxRdtase_30kDa_su"/>
</dbReference>
<dbReference type="Pfam" id="PF00329">
    <property type="entry name" value="Complex1_30kDa"/>
    <property type="match status" value="1"/>
</dbReference>
<evidence type="ECO:0000256" key="1">
    <source>
        <dbReference type="ARBA" id="ARBA00007569"/>
    </source>
</evidence>
<reference evidence="3" key="1">
    <citation type="journal article" date="2020" name="mSystems">
        <title>Genome- and Community-Level Interaction Insights into Carbon Utilization and Element Cycling Functions of Hydrothermarchaeota in Hydrothermal Sediment.</title>
        <authorList>
            <person name="Zhou Z."/>
            <person name="Liu Y."/>
            <person name="Xu W."/>
            <person name="Pan J."/>
            <person name="Luo Z.H."/>
            <person name="Li M."/>
        </authorList>
    </citation>
    <scope>NUCLEOTIDE SEQUENCE [LARGE SCALE GENOMIC DNA]</scope>
    <source>
        <strain evidence="3">SpSt-500</strain>
    </source>
</reference>
<dbReference type="GO" id="GO:0008137">
    <property type="term" value="F:NADH dehydrogenase (ubiquinone) activity"/>
    <property type="evidence" value="ECO:0007669"/>
    <property type="project" value="InterPro"/>
</dbReference>
<comment type="caution">
    <text evidence="3">The sequence shown here is derived from an EMBL/GenBank/DDBJ whole genome shotgun (WGS) entry which is preliminary data.</text>
</comment>
<dbReference type="AlphaFoldDB" id="A0A832DIZ9"/>
<dbReference type="SUPFAM" id="SSF143243">
    <property type="entry name" value="Nqo5-like"/>
    <property type="match status" value="1"/>
</dbReference>
<dbReference type="PANTHER" id="PTHR10884:SF14">
    <property type="entry name" value="NADH DEHYDROGENASE [UBIQUINONE] IRON-SULFUR PROTEIN 3, MITOCHONDRIAL"/>
    <property type="match status" value="1"/>
</dbReference>
<proteinExistence type="inferred from homology"/>
<feature type="domain" description="NADH:ubiquinone oxidoreductase 30kDa subunit" evidence="2">
    <location>
        <begin position="28"/>
        <end position="139"/>
    </location>
</feature>
<comment type="similarity">
    <text evidence="1">Belongs to the complex I 30 kDa subunit family.</text>
</comment>
<gene>
    <name evidence="3" type="ORF">ENS56_09795</name>
</gene>
<sequence>MHNYDEFISLMGNKILSKIEKQKRLYFEVGNENIIEVADYLFNKLGCRLSTATATETYQGIEVLYHFSHDKTGDYYCPRVVMKDKNNPKMNSITPIVRGAEWIEREMSEMLGITFEGHPRPEPLLTGNHPQNIKVPLRKWRSNG</sequence>
<name>A0A832DIZ9_9BACT</name>
<protein>
    <submittedName>
        <fullName evidence="3">NADH-quinone oxidoreductase subunit C</fullName>
    </submittedName>
</protein>
<evidence type="ECO:0000313" key="3">
    <source>
        <dbReference type="EMBL" id="HGT48317.1"/>
    </source>
</evidence>
<organism evidence="3">
    <name type="scientific">Ignavibacterium album</name>
    <dbReference type="NCBI Taxonomy" id="591197"/>
    <lineage>
        <taxon>Bacteria</taxon>
        <taxon>Pseudomonadati</taxon>
        <taxon>Ignavibacteriota</taxon>
        <taxon>Ignavibacteria</taxon>
        <taxon>Ignavibacteriales</taxon>
        <taxon>Ignavibacteriaceae</taxon>
        <taxon>Ignavibacterium</taxon>
    </lineage>
</organism>